<gene>
    <name evidence="2" type="ORF">ACFFJK_08020</name>
</gene>
<dbReference type="RefSeq" id="WP_379678664.1">
    <property type="nucleotide sequence ID" value="NZ_JBHLWP010000009.1"/>
</dbReference>
<feature type="transmembrane region" description="Helical" evidence="1">
    <location>
        <begin position="27"/>
        <end position="45"/>
    </location>
</feature>
<proteinExistence type="predicted"/>
<feature type="transmembrane region" description="Helical" evidence="1">
    <location>
        <begin position="51"/>
        <end position="72"/>
    </location>
</feature>
<evidence type="ECO:0000256" key="1">
    <source>
        <dbReference type="SAM" id="Phobius"/>
    </source>
</evidence>
<accession>A0ABV6FE80</accession>
<keyword evidence="1" id="KW-0472">Membrane</keyword>
<dbReference type="Proteomes" id="UP001589773">
    <property type="component" value="Unassembled WGS sequence"/>
</dbReference>
<keyword evidence="1" id="KW-0812">Transmembrane</keyword>
<dbReference type="InterPro" id="IPR019253">
    <property type="entry name" value="DUF2244_TM"/>
</dbReference>
<comment type="caution">
    <text evidence="2">The sequence shown here is derived from an EMBL/GenBank/DDBJ whole genome shotgun (WGS) entry which is preliminary data.</text>
</comment>
<evidence type="ECO:0000313" key="2">
    <source>
        <dbReference type="EMBL" id="MFC0251833.1"/>
    </source>
</evidence>
<sequence length="170" mass="18241">MDGHPDTGTPALEWLMKRNCSLTPRQALGVYALLCAATLGIALVFTLRGAWMVLAFALVETAAVGAALLHYSRHALDHERIRLADGRLTVEHADGARHSAVCLDPCHARVSLPGAGMRTLVVIEARGVRVETGRYLTPAARLDLVRSLRDALRGASLLYPSAARRGPSLS</sequence>
<dbReference type="EMBL" id="JBHLWP010000009">
    <property type="protein sequence ID" value="MFC0251833.1"/>
    <property type="molecule type" value="Genomic_DNA"/>
</dbReference>
<reference evidence="2 3" key="1">
    <citation type="submission" date="2024-09" db="EMBL/GenBank/DDBJ databases">
        <authorList>
            <person name="Sun Q."/>
            <person name="Mori K."/>
        </authorList>
    </citation>
    <scope>NUCLEOTIDE SEQUENCE [LARGE SCALE GENOMIC DNA]</scope>
    <source>
        <strain evidence="2 3">CCM 7792</strain>
    </source>
</reference>
<dbReference type="Pfam" id="PF10003">
    <property type="entry name" value="DUF2244"/>
    <property type="match status" value="1"/>
</dbReference>
<name>A0ABV6FE80_9BURK</name>
<keyword evidence="3" id="KW-1185">Reference proteome</keyword>
<evidence type="ECO:0000313" key="3">
    <source>
        <dbReference type="Proteomes" id="UP001589773"/>
    </source>
</evidence>
<organism evidence="2 3">
    <name type="scientific">Massilia consociata</name>
    <dbReference type="NCBI Taxonomy" id="760117"/>
    <lineage>
        <taxon>Bacteria</taxon>
        <taxon>Pseudomonadati</taxon>
        <taxon>Pseudomonadota</taxon>
        <taxon>Betaproteobacteria</taxon>
        <taxon>Burkholderiales</taxon>
        <taxon>Oxalobacteraceae</taxon>
        <taxon>Telluria group</taxon>
        <taxon>Massilia</taxon>
    </lineage>
</organism>
<keyword evidence="1" id="KW-1133">Transmembrane helix</keyword>
<protein>
    <submittedName>
        <fullName evidence="2">DUF2244 domain-containing protein</fullName>
    </submittedName>
</protein>